<dbReference type="PANTHER" id="PTHR23057">
    <property type="entry name" value="JUXTAPOSED WITH ANOTHER ZINC FINGER PROTEIN 1"/>
    <property type="match status" value="1"/>
</dbReference>
<keyword evidence="1" id="KW-0479">Metal-binding</keyword>
<evidence type="ECO:0008006" key="8">
    <source>
        <dbReference type="Google" id="ProtNLM"/>
    </source>
</evidence>
<feature type="compositionally biased region" description="Pro residues" evidence="5">
    <location>
        <begin position="257"/>
        <end position="272"/>
    </location>
</feature>
<feature type="region of interest" description="Disordered" evidence="5">
    <location>
        <begin position="233"/>
        <end position="287"/>
    </location>
</feature>
<keyword evidence="7" id="KW-1185">Reference proteome</keyword>
<feature type="compositionally biased region" description="Low complexity" evidence="5">
    <location>
        <begin position="94"/>
        <end position="125"/>
    </location>
</feature>
<evidence type="ECO:0000256" key="1">
    <source>
        <dbReference type="ARBA" id="ARBA00022723"/>
    </source>
</evidence>
<feature type="region of interest" description="Disordered" evidence="5">
    <location>
        <begin position="86"/>
        <end position="140"/>
    </location>
</feature>
<dbReference type="EMBL" id="JARJLG010000052">
    <property type="protein sequence ID" value="KAJ7759332.1"/>
    <property type="molecule type" value="Genomic_DNA"/>
</dbReference>
<evidence type="ECO:0000256" key="5">
    <source>
        <dbReference type="SAM" id="MobiDB-lite"/>
    </source>
</evidence>
<feature type="compositionally biased region" description="Low complexity" evidence="5">
    <location>
        <begin position="458"/>
        <end position="488"/>
    </location>
</feature>
<dbReference type="AlphaFoldDB" id="A0AAD7NF03"/>
<name>A0AAD7NF03_9AGAR</name>
<keyword evidence="4" id="KW-0862">Zinc</keyword>
<evidence type="ECO:0000256" key="4">
    <source>
        <dbReference type="ARBA" id="ARBA00022833"/>
    </source>
</evidence>
<feature type="region of interest" description="Disordered" evidence="5">
    <location>
        <begin position="452"/>
        <end position="546"/>
    </location>
</feature>
<gene>
    <name evidence="6" type="ORF">DFH07DRAFT_957947</name>
</gene>
<evidence type="ECO:0000256" key="3">
    <source>
        <dbReference type="ARBA" id="ARBA00022771"/>
    </source>
</evidence>
<reference evidence="6" key="1">
    <citation type="submission" date="2023-03" db="EMBL/GenBank/DDBJ databases">
        <title>Massive genome expansion in bonnet fungi (Mycena s.s.) driven by repeated elements and novel gene families across ecological guilds.</title>
        <authorList>
            <consortium name="Lawrence Berkeley National Laboratory"/>
            <person name="Harder C.B."/>
            <person name="Miyauchi S."/>
            <person name="Viragh M."/>
            <person name="Kuo A."/>
            <person name="Thoen E."/>
            <person name="Andreopoulos B."/>
            <person name="Lu D."/>
            <person name="Skrede I."/>
            <person name="Drula E."/>
            <person name="Henrissat B."/>
            <person name="Morin E."/>
            <person name="Kohler A."/>
            <person name="Barry K."/>
            <person name="LaButti K."/>
            <person name="Morin E."/>
            <person name="Salamov A."/>
            <person name="Lipzen A."/>
            <person name="Mereny Z."/>
            <person name="Hegedus B."/>
            <person name="Baldrian P."/>
            <person name="Stursova M."/>
            <person name="Weitz H."/>
            <person name="Taylor A."/>
            <person name="Grigoriev I.V."/>
            <person name="Nagy L.G."/>
            <person name="Martin F."/>
            <person name="Kauserud H."/>
        </authorList>
    </citation>
    <scope>NUCLEOTIDE SEQUENCE</scope>
    <source>
        <strain evidence="6">CBHHK188m</strain>
    </source>
</reference>
<evidence type="ECO:0000313" key="6">
    <source>
        <dbReference type="EMBL" id="KAJ7759332.1"/>
    </source>
</evidence>
<dbReference type="GO" id="GO:0008270">
    <property type="term" value="F:zinc ion binding"/>
    <property type="evidence" value="ECO:0007669"/>
    <property type="project" value="UniProtKB-KW"/>
</dbReference>
<feature type="compositionally biased region" description="Low complexity" evidence="5">
    <location>
        <begin position="273"/>
        <end position="286"/>
    </location>
</feature>
<feature type="region of interest" description="Disordered" evidence="5">
    <location>
        <begin position="361"/>
        <end position="401"/>
    </location>
</feature>
<evidence type="ECO:0000256" key="2">
    <source>
        <dbReference type="ARBA" id="ARBA00022737"/>
    </source>
</evidence>
<proteinExistence type="predicted"/>
<dbReference type="Proteomes" id="UP001215280">
    <property type="component" value="Unassembled WGS sequence"/>
</dbReference>
<evidence type="ECO:0000313" key="7">
    <source>
        <dbReference type="Proteomes" id="UP001215280"/>
    </source>
</evidence>
<dbReference type="PANTHER" id="PTHR23057:SF0">
    <property type="entry name" value="JUXTAPOSED WITH ANOTHER ZINC FINGER PROTEIN 1"/>
    <property type="match status" value="1"/>
</dbReference>
<accession>A0AAD7NF03</accession>
<feature type="compositionally biased region" description="Acidic residues" evidence="5">
    <location>
        <begin position="536"/>
        <end position="546"/>
    </location>
</feature>
<organism evidence="6 7">
    <name type="scientific">Mycena maculata</name>
    <dbReference type="NCBI Taxonomy" id="230809"/>
    <lineage>
        <taxon>Eukaryota</taxon>
        <taxon>Fungi</taxon>
        <taxon>Dikarya</taxon>
        <taxon>Basidiomycota</taxon>
        <taxon>Agaricomycotina</taxon>
        <taxon>Agaricomycetes</taxon>
        <taxon>Agaricomycetidae</taxon>
        <taxon>Agaricales</taxon>
        <taxon>Marasmiineae</taxon>
        <taxon>Mycenaceae</taxon>
        <taxon>Mycena</taxon>
    </lineage>
</organism>
<protein>
    <recommendedName>
        <fullName evidence="8">C2H2-type domain-containing protein</fullName>
    </recommendedName>
</protein>
<comment type="caution">
    <text evidence="6">The sequence shown here is derived from an EMBL/GenBank/DDBJ whole genome shotgun (WGS) entry which is preliminary data.</text>
</comment>
<keyword evidence="2" id="KW-0677">Repeat</keyword>
<keyword evidence="3" id="KW-0863">Zinc-finger</keyword>
<dbReference type="GO" id="GO:0005634">
    <property type="term" value="C:nucleus"/>
    <property type="evidence" value="ECO:0007669"/>
    <property type="project" value="TreeGrafter"/>
</dbReference>
<feature type="compositionally biased region" description="Basic residues" evidence="5">
    <location>
        <begin position="512"/>
        <end position="526"/>
    </location>
</feature>
<sequence>MDIKIEREFCSNFKCCDVELSDLHALYEHLEMCHQDGDIRASAVPASGSASTYSAVSDFLQLPVSSSTPPPLLSAKLKTLLTRIPRDEVPPLSPTVSDSASSSASSASTPEPSSASSYGSSFPCSQKQIDYPSNHTRDKIYTPVTVPPTRRMEQPQPQMNAHALGWNVSAQPPFWSGYPSGLGYAYGGYGYYPPSAPNVPRLPPMHAPVYPQPDARASLHAIEFIDIDLVSPPTPPYPNESSPSTTLRSASWSFTGLPPPPAPPSPVLPGPSPSSAVPSPRTRVPSIAERRAAAGTAFVTVLRRRFFGRSIVVSRTEEHDVETTIGDLNGGAMDVDSEVVAVAPEAVGGGDKALEIEPMAAANETSQNESAPKKNKNKDEMTADNTLDPKSLAADDTPAPPHICPRTGKTIIYLGGKQKVYICPVPLCVKSYLNPGGLRYHREQGTCVMKGGKPCPRSTSPPVSDAATSSASAGSTATSATTSEATAPEIARRRPTRRCVRYYAPAPVVSASKKKAPAARSRKGAKAKASPPPADSDSDSTSDDSD</sequence>
<dbReference type="InterPro" id="IPR051580">
    <property type="entry name" value="ZnF-Chromatin_assoc"/>
</dbReference>